<dbReference type="KEGG" id="eac:EAL2_c10720"/>
<dbReference type="KEGG" id="eac:EAL2_808p01960"/>
<reference evidence="3 8" key="1">
    <citation type="journal article" date="2014" name="Genome Announc.">
        <title>Complete Genome Sequence of Amino Acid-Utilizing Eubacterium acidaminophilum al-2 (DSM 3953).</title>
        <authorList>
            <person name="Poehlein A."/>
            <person name="Andreesen J.R."/>
            <person name="Daniel R."/>
        </authorList>
    </citation>
    <scope>NUCLEOTIDE SEQUENCE [LARGE SCALE GENOMIC DNA]</scope>
    <source>
        <strain evidence="3 8">DSM 3953</strain>
        <plasmid evidence="4">EAL2_808p</plasmid>
        <plasmid evidence="8">Plasmid EAL2_808p</plasmid>
    </source>
</reference>
<dbReference type="eggNOG" id="COG2963">
    <property type="taxonomic scope" value="Bacteria"/>
</dbReference>
<dbReference type="GO" id="GO:0043565">
    <property type="term" value="F:sequence-specific DNA binding"/>
    <property type="evidence" value="ECO:0007669"/>
    <property type="project" value="InterPro"/>
</dbReference>
<evidence type="ECO:0000313" key="4">
    <source>
        <dbReference type="EMBL" id="AHM57631.1"/>
    </source>
</evidence>
<dbReference type="InterPro" id="IPR002514">
    <property type="entry name" value="Transposase_8"/>
</dbReference>
<dbReference type="EMBL" id="CP007453">
    <property type="protein sequence ID" value="AHM57735.1"/>
    <property type="molecule type" value="Genomic_DNA"/>
</dbReference>
<dbReference type="AlphaFoldDB" id="W8T666"/>
<dbReference type="KEGG" id="eac:EAL2_808p02070"/>
<dbReference type="EMBL" id="CP007453">
    <property type="protein sequence ID" value="AHM57701.1"/>
    <property type="molecule type" value="Genomic_DNA"/>
</dbReference>
<dbReference type="EMBL" id="CP007452">
    <property type="protein sequence ID" value="AHM56370.1"/>
    <property type="molecule type" value="Genomic_DNA"/>
</dbReference>
<dbReference type="KEGG" id="eac:EAL2_808p01260"/>
<feature type="coiled-coil region" evidence="1">
    <location>
        <begin position="49"/>
        <end position="80"/>
    </location>
</feature>
<dbReference type="Proteomes" id="UP000019591">
    <property type="component" value="Chromosome"/>
</dbReference>
<dbReference type="GO" id="GO:0004803">
    <property type="term" value="F:transposase activity"/>
    <property type="evidence" value="ECO:0007669"/>
    <property type="project" value="InterPro"/>
</dbReference>
<name>W8T666_PEPAC</name>
<dbReference type="GO" id="GO:0006313">
    <property type="term" value="P:DNA transposition"/>
    <property type="evidence" value="ECO:0007669"/>
    <property type="project" value="InterPro"/>
</dbReference>
<dbReference type="EMBL" id="CP007453">
    <property type="protein sequence ID" value="AHM57631.1"/>
    <property type="molecule type" value="Genomic_DNA"/>
</dbReference>
<keyword evidence="8" id="KW-1185">Reference proteome</keyword>
<evidence type="ECO:0000313" key="8">
    <source>
        <dbReference type="Proteomes" id="UP000019591"/>
    </source>
</evidence>
<dbReference type="Gene3D" id="1.10.10.10">
    <property type="entry name" value="Winged helix-like DNA-binding domain superfamily/Winged helix DNA-binding domain"/>
    <property type="match status" value="1"/>
</dbReference>
<protein>
    <submittedName>
        <fullName evidence="3">Transposase IS3/IS911</fullName>
    </submittedName>
</protein>
<organism evidence="3 8">
    <name type="scientific">Peptoclostridium acidaminophilum DSM 3953</name>
    <dbReference type="NCBI Taxonomy" id="1286171"/>
    <lineage>
        <taxon>Bacteria</taxon>
        <taxon>Bacillati</taxon>
        <taxon>Bacillota</taxon>
        <taxon>Clostridia</taxon>
        <taxon>Peptostreptococcales</taxon>
        <taxon>Peptoclostridiaceae</taxon>
        <taxon>Peptoclostridium</taxon>
    </lineage>
</organism>
<dbReference type="InterPro" id="IPR036388">
    <property type="entry name" value="WH-like_DNA-bd_sf"/>
</dbReference>
<dbReference type="Proteomes" id="UP000019591">
    <property type="component" value="Plasmid EAL2_808p"/>
</dbReference>
<gene>
    <name evidence="4" type="ORF">EAL2_808p01260</name>
    <name evidence="5" type="ORF">EAL2_808p01960</name>
    <name evidence="6" type="ORF">EAL2_808p02070</name>
    <name evidence="7" type="ORF">EAL2_808p02300</name>
    <name evidence="2" type="ORF">EAL2_c10720</name>
    <name evidence="3" type="ORF">EAL2_c10770</name>
</gene>
<dbReference type="EMBL" id="CP007453">
    <property type="protein sequence ID" value="AHM57712.1"/>
    <property type="molecule type" value="Genomic_DNA"/>
</dbReference>
<accession>W8T666</accession>
<dbReference type="HOGENOM" id="CLU_027402_36_2_9"/>
<evidence type="ECO:0000313" key="5">
    <source>
        <dbReference type="EMBL" id="AHM57701.1"/>
    </source>
</evidence>
<evidence type="ECO:0000256" key="1">
    <source>
        <dbReference type="SAM" id="Coils"/>
    </source>
</evidence>
<dbReference type="InterPro" id="IPR010921">
    <property type="entry name" value="Trp_repressor/repl_initiator"/>
</dbReference>
<dbReference type="STRING" id="1286171.EAL2_c10720"/>
<evidence type="ECO:0000313" key="3">
    <source>
        <dbReference type="EMBL" id="AHM56375.1"/>
    </source>
</evidence>
<dbReference type="PATRIC" id="fig|1286171.3.peg.1022"/>
<geneLocation type="plasmid" evidence="4 8">
    <name>EAL2_808p</name>
</geneLocation>
<dbReference type="EMBL" id="CP007452">
    <property type="protein sequence ID" value="AHM56375.1"/>
    <property type="molecule type" value="Genomic_DNA"/>
</dbReference>
<dbReference type="Pfam" id="PF01527">
    <property type="entry name" value="HTH_Tnp_1"/>
    <property type="match status" value="1"/>
</dbReference>
<dbReference type="SUPFAM" id="SSF48295">
    <property type="entry name" value="TrpR-like"/>
    <property type="match status" value="1"/>
</dbReference>
<dbReference type="KEGG" id="eac:EAL2_808p02300"/>
<evidence type="ECO:0000313" key="7">
    <source>
        <dbReference type="EMBL" id="AHM57735.1"/>
    </source>
</evidence>
<proteinExistence type="predicted"/>
<sequence length="106" mass="12669">MSRMRRNWTPEEKAAIVLELLREESTLAEIAKKYDVSQQLISRWKAEFLSNMSAVFDKKNENIEKIQREHEDEKEHLIKKIGELTLDVDWLKKKQVQISQMKKKGR</sequence>
<keyword evidence="1" id="KW-0175">Coiled coil</keyword>
<dbReference type="KEGG" id="eac:EAL2_c10770"/>
<keyword evidence="4" id="KW-0614">Plasmid</keyword>
<evidence type="ECO:0000313" key="6">
    <source>
        <dbReference type="EMBL" id="AHM57712.1"/>
    </source>
</evidence>
<evidence type="ECO:0000313" key="2">
    <source>
        <dbReference type="EMBL" id="AHM56370.1"/>
    </source>
</evidence>